<comment type="caution">
    <text evidence="3">The sequence shown here is derived from an EMBL/GenBank/DDBJ whole genome shotgun (WGS) entry which is preliminary data.</text>
</comment>
<sequence length="301" mass="33702">MKKTLSFALIIGALLFGVALAAHYWSPHSTPDNGSGMNSLPTRIRLGDSKDSDLNGPGSSIDNHPSGMNFYQHDWARGNLGTVEFVHGKHSFVIDNVLSVMGTADKDVPEGIYEWKVNFGVSPEQADTHEAALTRMTRLLSDLRTRGWARYVDIGYPRLTGRQAWDYLKINDEYSLDSGYTPTIEEWKAVVRKMPKWTLYSDGVYLEVSLMESNMGGFVGKTTYLLSIHLKSEYAYYGLGYFAGESEKIKNWKALLPAELQKYHVKRIETEATLKAQGYTIDTAYQDPPIRALQGSSANPQ</sequence>
<evidence type="ECO:0000256" key="2">
    <source>
        <dbReference type="SAM" id="SignalP"/>
    </source>
</evidence>
<proteinExistence type="predicted"/>
<evidence type="ECO:0000313" key="4">
    <source>
        <dbReference type="Proteomes" id="UP000061665"/>
    </source>
</evidence>
<name>A0AB73G0U4_9BURK</name>
<dbReference type="Proteomes" id="UP000061665">
    <property type="component" value="Unassembled WGS sequence"/>
</dbReference>
<dbReference type="RefSeq" id="WP_059722438.1">
    <property type="nucleotide sequence ID" value="NZ_LOYI01000010.1"/>
</dbReference>
<dbReference type="EMBL" id="LOZE01000072">
    <property type="protein sequence ID" value="KVM30477.1"/>
    <property type="molecule type" value="Genomic_DNA"/>
</dbReference>
<feature type="chain" id="PRO_5044491170" evidence="2">
    <location>
        <begin position="22"/>
        <end position="301"/>
    </location>
</feature>
<gene>
    <name evidence="3" type="ORF">WJ53_06245</name>
</gene>
<accession>A0AB73G0U4</accession>
<keyword evidence="2" id="KW-0732">Signal</keyword>
<evidence type="ECO:0000256" key="1">
    <source>
        <dbReference type="SAM" id="MobiDB-lite"/>
    </source>
</evidence>
<organism evidence="3 4">
    <name type="scientific">Burkholderia ubonensis</name>
    <dbReference type="NCBI Taxonomy" id="101571"/>
    <lineage>
        <taxon>Bacteria</taxon>
        <taxon>Pseudomonadati</taxon>
        <taxon>Pseudomonadota</taxon>
        <taxon>Betaproteobacteria</taxon>
        <taxon>Burkholderiales</taxon>
        <taxon>Burkholderiaceae</taxon>
        <taxon>Burkholderia</taxon>
        <taxon>Burkholderia cepacia complex</taxon>
    </lineage>
</organism>
<feature type="signal peptide" evidence="2">
    <location>
        <begin position="1"/>
        <end position="21"/>
    </location>
</feature>
<protein>
    <submittedName>
        <fullName evidence="3">Uncharacterized protein</fullName>
    </submittedName>
</protein>
<dbReference type="AlphaFoldDB" id="A0AB73G0U4"/>
<reference evidence="3 4" key="1">
    <citation type="submission" date="2015-11" db="EMBL/GenBank/DDBJ databases">
        <title>Expanding the genomic diversity of Burkholderia species for the development of highly accurate diagnostics.</title>
        <authorList>
            <person name="Sahl J."/>
            <person name="Keim P."/>
            <person name="Wagner D."/>
        </authorList>
    </citation>
    <scope>NUCLEOTIDE SEQUENCE [LARGE SCALE GENOMIC DNA]</scope>
    <source>
        <strain evidence="3 4">MSMB2058</strain>
    </source>
</reference>
<feature type="region of interest" description="Disordered" evidence="1">
    <location>
        <begin position="30"/>
        <end position="64"/>
    </location>
</feature>
<evidence type="ECO:0000313" key="3">
    <source>
        <dbReference type="EMBL" id="KVM30477.1"/>
    </source>
</evidence>
<feature type="compositionally biased region" description="Polar residues" evidence="1">
    <location>
        <begin position="30"/>
        <end position="41"/>
    </location>
</feature>